<evidence type="ECO:0000313" key="2">
    <source>
        <dbReference type="Proteomes" id="UP000299102"/>
    </source>
</evidence>
<accession>A0A4C1UH79</accession>
<sequence length="298" mass="34827">MKGRKTEEDKYMPRKMIEKRVNNIICKKNMNLLEIQHKFRLTYSIQDEEKMLPMLWQFIPKGIMKDSCHESNEFVHETFNLYLCKDDFSAISTVEADTIRQFLVSKIFDATASSASNGWVPNFIMRGLSSLCRYEVETNDRLSKIWLEQFDFSDLGGIHIVVYNKEELWYERGAIWLPGHSACKNVEPLDKLRLQNRHMSAIDLNKWKLVKKIVTSLGTRIYVDMPPASARALESQVMMLSYELQKVSVFLKTAAVDKDTFDAGLRERSIDDTTELMTAIRKTPMPYQRRPETDQDRF</sequence>
<dbReference type="STRING" id="151549.A0A4C1UH79"/>
<keyword evidence="2" id="KW-1185">Reference proteome</keyword>
<dbReference type="EMBL" id="BGZK01000171">
    <property type="protein sequence ID" value="GBP25669.1"/>
    <property type="molecule type" value="Genomic_DNA"/>
</dbReference>
<evidence type="ECO:0000313" key="1">
    <source>
        <dbReference type="EMBL" id="GBP25669.1"/>
    </source>
</evidence>
<reference evidence="1 2" key="1">
    <citation type="journal article" date="2019" name="Commun. Biol.">
        <title>The bagworm genome reveals a unique fibroin gene that provides high tensile strength.</title>
        <authorList>
            <person name="Kono N."/>
            <person name="Nakamura H."/>
            <person name="Ohtoshi R."/>
            <person name="Tomita M."/>
            <person name="Numata K."/>
            <person name="Arakawa K."/>
        </authorList>
    </citation>
    <scope>NUCLEOTIDE SEQUENCE [LARGE SCALE GENOMIC DNA]</scope>
</reference>
<name>A0A4C1UH79_EUMVA</name>
<evidence type="ECO:0008006" key="3">
    <source>
        <dbReference type="Google" id="ProtNLM"/>
    </source>
</evidence>
<proteinExistence type="predicted"/>
<gene>
    <name evidence="1" type="ORF">EVAR_12146_1</name>
</gene>
<comment type="caution">
    <text evidence="1">The sequence shown here is derived from an EMBL/GenBank/DDBJ whole genome shotgun (WGS) entry which is preliminary data.</text>
</comment>
<organism evidence="1 2">
    <name type="scientific">Eumeta variegata</name>
    <name type="common">Bagworm moth</name>
    <name type="synonym">Eumeta japonica</name>
    <dbReference type="NCBI Taxonomy" id="151549"/>
    <lineage>
        <taxon>Eukaryota</taxon>
        <taxon>Metazoa</taxon>
        <taxon>Ecdysozoa</taxon>
        <taxon>Arthropoda</taxon>
        <taxon>Hexapoda</taxon>
        <taxon>Insecta</taxon>
        <taxon>Pterygota</taxon>
        <taxon>Neoptera</taxon>
        <taxon>Endopterygota</taxon>
        <taxon>Lepidoptera</taxon>
        <taxon>Glossata</taxon>
        <taxon>Ditrysia</taxon>
        <taxon>Tineoidea</taxon>
        <taxon>Psychidae</taxon>
        <taxon>Oiketicinae</taxon>
        <taxon>Eumeta</taxon>
    </lineage>
</organism>
<dbReference type="Proteomes" id="UP000299102">
    <property type="component" value="Unassembled WGS sequence"/>
</dbReference>
<protein>
    <recommendedName>
        <fullName evidence="3">DUF4780 domain-containing protein</fullName>
    </recommendedName>
</protein>
<dbReference type="OrthoDB" id="7430688at2759"/>
<dbReference type="AlphaFoldDB" id="A0A4C1UH79"/>